<dbReference type="Gene3D" id="3.40.50.10540">
    <property type="entry name" value="Crotonobetainyl-coa:carnitine coa-transferase, domain 1"/>
    <property type="match status" value="1"/>
</dbReference>
<reference evidence="3" key="1">
    <citation type="submission" date="2016-07" db="EMBL/GenBank/DDBJ databases">
        <title>Frankia sp. NRRL B-16219 Genome sequencing.</title>
        <authorList>
            <person name="Ghodhbane-Gtari F."/>
            <person name="Swanson E."/>
            <person name="Gueddou A."/>
            <person name="Louati M."/>
            <person name="Nouioui I."/>
            <person name="Hezbri K."/>
            <person name="Abebe-Akele F."/>
            <person name="Simpson S."/>
            <person name="Morris K."/>
            <person name="Thomas K."/>
            <person name="Gtari M."/>
            <person name="Tisa L.S."/>
        </authorList>
    </citation>
    <scope>NUCLEOTIDE SEQUENCE [LARGE SCALE GENOMIC DNA]</scope>
    <source>
        <strain evidence="3">NRRL B-16219</strain>
    </source>
</reference>
<dbReference type="Gene3D" id="3.30.1540.10">
    <property type="entry name" value="formyl-coa transferase, domain 3"/>
    <property type="match status" value="1"/>
</dbReference>
<gene>
    <name evidence="2" type="ORF">BBK14_15865</name>
</gene>
<organism evidence="2 3">
    <name type="scientific">Parafrankia soli</name>
    <dbReference type="NCBI Taxonomy" id="2599596"/>
    <lineage>
        <taxon>Bacteria</taxon>
        <taxon>Bacillati</taxon>
        <taxon>Actinomycetota</taxon>
        <taxon>Actinomycetes</taxon>
        <taxon>Frankiales</taxon>
        <taxon>Frankiaceae</taxon>
        <taxon>Parafrankia</taxon>
    </lineage>
</organism>
<protein>
    <submittedName>
        <fullName evidence="2">Formyl-CoA transferase</fullName>
    </submittedName>
</protein>
<comment type="caution">
    <text evidence="2">The sequence shown here is derived from an EMBL/GenBank/DDBJ whole genome shotgun (WGS) entry which is preliminary data.</text>
</comment>
<dbReference type="AlphaFoldDB" id="A0A1S1QE32"/>
<keyword evidence="1 2" id="KW-0808">Transferase</keyword>
<dbReference type="InterPro" id="IPR044855">
    <property type="entry name" value="CoA-Trfase_III_dom3_sf"/>
</dbReference>
<evidence type="ECO:0000256" key="1">
    <source>
        <dbReference type="ARBA" id="ARBA00022679"/>
    </source>
</evidence>
<dbReference type="InterPro" id="IPR050483">
    <property type="entry name" value="CoA-transferase_III_domain"/>
</dbReference>
<dbReference type="RefSeq" id="WP_071062627.1">
    <property type="nucleotide sequence ID" value="NZ_MAXA01000158.1"/>
</dbReference>
<dbReference type="PANTHER" id="PTHR48207">
    <property type="entry name" value="SUCCINATE--HYDROXYMETHYLGLUTARATE COA-TRANSFERASE"/>
    <property type="match status" value="1"/>
</dbReference>
<dbReference type="InterPro" id="IPR023606">
    <property type="entry name" value="CoA-Trfase_III_dom_1_sf"/>
</dbReference>
<name>A0A1S1QE32_9ACTN</name>
<evidence type="ECO:0000313" key="2">
    <source>
        <dbReference type="EMBL" id="OHV32230.1"/>
    </source>
</evidence>
<dbReference type="SUPFAM" id="SSF89796">
    <property type="entry name" value="CoA-transferase family III (CaiB/BaiF)"/>
    <property type="match status" value="1"/>
</dbReference>
<dbReference type="Pfam" id="PF02515">
    <property type="entry name" value="CoA_transf_3"/>
    <property type="match status" value="1"/>
</dbReference>
<dbReference type="PANTHER" id="PTHR48207:SF3">
    <property type="entry name" value="SUCCINATE--HYDROXYMETHYLGLUTARATE COA-TRANSFERASE"/>
    <property type="match status" value="1"/>
</dbReference>
<keyword evidence="3" id="KW-1185">Reference proteome</keyword>
<dbReference type="Proteomes" id="UP000179769">
    <property type="component" value="Unassembled WGS sequence"/>
</dbReference>
<dbReference type="EMBL" id="MAXA01000158">
    <property type="protein sequence ID" value="OHV32230.1"/>
    <property type="molecule type" value="Genomic_DNA"/>
</dbReference>
<sequence length="393" mass="41266">MLPLAGVTVVSLEHAVALPFATRHLAELGARVIKVERPGQGDFARDYDRAVRGGMSAHFSWLNRSKESLTLDLKVPRARAVLDRLIERADVVAQNLGPGAAARLGLDAATLVARRPELVAVDLSGYGPSGPYRGRKAYDMLVQAEAGLIAVTGTPDHPAKAGFAAGDVAAGSYVIQGVLSALLRRERSGAGAVLEIAMLDALTEWMGYPVQTVEHTGVELARSGIGHQSIAPYEAFRTADGDDVLIGVQNDGEWARLARGPLSRPELADDPDFATNQARARNRERTDAVVAAVVATLGTAELEAGLAAAGVAYARVSTVAGVLAHPQLAARGRWVEVGSPVGPVRQTRPVVEFPGEDARLGPVPALGEHTDRILGELGLDPTEIADLRAVGAI</sequence>
<dbReference type="GO" id="GO:0008410">
    <property type="term" value="F:CoA-transferase activity"/>
    <property type="evidence" value="ECO:0007669"/>
    <property type="project" value="TreeGrafter"/>
</dbReference>
<evidence type="ECO:0000313" key="3">
    <source>
        <dbReference type="Proteomes" id="UP000179769"/>
    </source>
</evidence>
<accession>A0A1S1QE32</accession>
<dbReference type="OrthoDB" id="9797653at2"/>
<dbReference type="InterPro" id="IPR003673">
    <property type="entry name" value="CoA-Trfase_fam_III"/>
</dbReference>
<proteinExistence type="predicted"/>